<name>A0ABW7VXR3_9NOCA</name>
<feature type="compositionally biased region" description="Low complexity" evidence="1">
    <location>
        <begin position="64"/>
        <end position="75"/>
    </location>
</feature>
<sequence length="293" mass="29436">MTEDGASVDSVTGELATRLGTVGGYAGEAMRRGVRDAAGGAQTIALLVQADAVAAKHVEPVDTAAASAPAPAGASDHAEHPLPEAQTPLPEDTSTLHREEPMTTGATEHRPGFGDRPAAGDSAEPAATDGVVGDRPAPDPAAAPHAATEEHPGPHTAGPAPKSLETAPHPPDPGQQPPAPAPAADAPPGTDAALPPGEPMTPATGHHTPWTPAGAEQASGSAPGSTPWNSGTGSSMPYAPGMPGGLGSLTPEERPPRSRAPWARGRGGQEETVFPRPRPDRPNSTNRTEWAPS</sequence>
<dbReference type="RefSeq" id="WP_397062552.1">
    <property type="nucleotide sequence ID" value="NZ_JBIRYL010000002.1"/>
</dbReference>
<comment type="caution">
    <text evidence="2">The sequence shown here is derived from an EMBL/GenBank/DDBJ whole genome shotgun (WGS) entry which is preliminary data.</text>
</comment>
<gene>
    <name evidence="2" type="ORF">ACH49Z_16120</name>
</gene>
<evidence type="ECO:0000313" key="3">
    <source>
        <dbReference type="Proteomes" id="UP001611494"/>
    </source>
</evidence>
<organism evidence="2 3">
    <name type="scientific">Nocardia testacea</name>
    <dbReference type="NCBI Taxonomy" id="248551"/>
    <lineage>
        <taxon>Bacteria</taxon>
        <taxon>Bacillati</taxon>
        <taxon>Actinomycetota</taxon>
        <taxon>Actinomycetes</taxon>
        <taxon>Mycobacteriales</taxon>
        <taxon>Nocardiaceae</taxon>
        <taxon>Nocardia</taxon>
    </lineage>
</organism>
<feature type="compositionally biased region" description="Polar residues" evidence="1">
    <location>
        <begin position="218"/>
        <end position="235"/>
    </location>
</feature>
<dbReference type="EMBL" id="JBIRYL010000002">
    <property type="protein sequence ID" value="MFI2231372.1"/>
    <property type="molecule type" value="Genomic_DNA"/>
</dbReference>
<protein>
    <submittedName>
        <fullName evidence="2">Uncharacterized protein</fullName>
    </submittedName>
</protein>
<evidence type="ECO:0000313" key="2">
    <source>
        <dbReference type="EMBL" id="MFI2231372.1"/>
    </source>
</evidence>
<feature type="compositionally biased region" description="Pro residues" evidence="1">
    <location>
        <begin position="168"/>
        <end position="181"/>
    </location>
</feature>
<feature type="compositionally biased region" description="Basic and acidic residues" evidence="1">
    <location>
        <begin position="94"/>
        <end position="113"/>
    </location>
</feature>
<feature type="compositionally biased region" description="Polar residues" evidence="1">
    <location>
        <begin position="282"/>
        <end position="293"/>
    </location>
</feature>
<accession>A0ABW7VXR3</accession>
<feature type="compositionally biased region" description="Low complexity" evidence="1">
    <location>
        <begin position="182"/>
        <end position="195"/>
    </location>
</feature>
<feature type="region of interest" description="Disordered" evidence="1">
    <location>
        <begin position="62"/>
        <end position="293"/>
    </location>
</feature>
<keyword evidence="3" id="KW-1185">Reference proteome</keyword>
<evidence type="ECO:0000256" key="1">
    <source>
        <dbReference type="SAM" id="MobiDB-lite"/>
    </source>
</evidence>
<proteinExistence type="predicted"/>
<reference evidence="2 3" key="1">
    <citation type="submission" date="2024-10" db="EMBL/GenBank/DDBJ databases">
        <title>The Natural Products Discovery Center: Release of the First 8490 Sequenced Strains for Exploring Actinobacteria Biosynthetic Diversity.</title>
        <authorList>
            <person name="Kalkreuter E."/>
            <person name="Kautsar S.A."/>
            <person name="Yang D."/>
            <person name="Bader C.D."/>
            <person name="Teijaro C.N."/>
            <person name="Fluegel L."/>
            <person name="Davis C.M."/>
            <person name="Simpson J.R."/>
            <person name="Lauterbach L."/>
            <person name="Steele A.D."/>
            <person name="Gui C."/>
            <person name="Meng S."/>
            <person name="Li G."/>
            <person name="Viehrig K."/>
            <person name="Ye F."/>
            <person name="Su P."/>
            <person name="Kiefer A.F."/>
            <person name="Nichols A."/>
            <person name="Cepeda A.J."/>
            <person name="Yan W."/>
            <person name="Fan B."/>
            <person name="Jiang Y."/>
            <person name="Adhikari A."/>
            <person name="Zheng C.-J."/>
            <person name="Schuster L."/>
            <person name="Cowan T.M."/>
            <person name="Smanski M.J."/>
            <person name="Chevrette M.G."/>
            <person name="De Carvalho L.P.S."/>
            <person name="Shen B."/>
        </authorList>
    </citation>
    <scope>NUCLEOTIDE SEQUENCE [LARGE SCALE GENOMIC DNA]</scope>
    <source>
        <strain evidence="2 3">NPDC019377</strain>
    </source>
</reference>
<dbReference type="Proteomes" id="UP001611494">
    <property type="component" value="Unassembled WGS sequence"/>
</dbReference>